<sequence>MMGLIIPGNESVLRRVDKLRASTIFFSVDARSLSTLRARS</sequence>
<reference evidence="1" key="1">
    <citation type="submission" date="2019-02" db="EMBL/GenBank/DDBJ databases">
        <authorList>
            <person name="Gruber-Vodicka R. H."/>
            <person name="Seah K. B. B."/>
        </authorList>
    </citation>
    <scope>NUCLEOTIDE SEQUENCE</scope>
    <source>
        <strain evidence="1">BECK_DK47</strain>
    </source>
</reference>
<dbReference type="EMBL" id="CAADEX010000035">
    <property type="protein sequence ID" value="VFJ51947.1"/>
    <property type="molecule type" value="Genomic_DNA"/>
</dbReference>
<gene>
    <name evidence="1" type="ORF">BECKDK2373B_GA0170837_103513</name>
</gene>
<name>A0A450SG50_9GAMM</name>
<proteinExistence type="predicted"/>
<evidence type="ECO:0000313" key="1">
    <source>
        <dbReference type="EMBL" id="VFJ51947.1"/>
    </source>
</evidence>
<dbReference type="AlphaFoldDB" id="A0A450SG50"/>
<organism evidence="1">
    <name type="scientific">Candidatus Kentrum sp. DK</name>
    <dbReference type="NCBI Taxonomy" id="2126562"/>
    <lineage>
        <taxon>Bacteria</taxon>
        <taxon>Pseudomonadati</taxon>
        <taxon>Pseudomonadota</taxon>
        <taxon>Gammaproteobacteria</taxon>
        <taxon>Candidatus Kentrum</taxon>
    </lineage>
</organism>
<protein>
    <submittedName>
        <fullName evidence="1">Uncharacterized protein</fullName>
    </submittedName>
</protein>
<accession>A0A450SG50</accession>